<evidence type="ECO:0000256" key="7">
    <source>
        <dbReference type="ARBA" id="ARBA00022475"/>
    </source>
</evidence>
<evidence type="ECO:0000256" key="4">
    <source>
        <dbReference type="ARBA" id="ARBA00007937"/>
    </source>
</evidence>
<dbReference type="PANTHER" id="PTHR12563">
    <property type="entry name" value="GLYCEROL-3-PHOSPHATE ACYLTRANSFERASE"/>
    <property type="match status" value="1"/>
</dbReference>
<dbReference type="PIRSF" id="PIRSF000437">
    <property type="entry name" value="GPAT_DHAPAT"/>
    <property type="match status" value="1"/>
</dbReference>
<proteinExistence type="inferred from homology"/>
<keyword evidence="11" id="KW-1208">Phospholipid metabolism</keyword>
<keyword evidence="10" id="KW-0444">Lipid biosynthesis</keyword>
<evidence type="ECO:0000256" key="8">
    <source>
        <dbReference type="ARBA" id="ARBA00022679"/>
    </source>
</evidence>
<dbReference type="InterPro" id="IPR028354">
    <property type="entry name" value="GPAT_PlsB"/>
</dbReference>
<dbReference type="PANTHER" id="PTHR12563:SF17">
    <property type="entry name" value="DIHYDROXYACETONE PHOSPHATE ACYLTRANSFERASE"/>
    <property type="match status" value="1"/>
</dbReference>
<dbReference type="RefSeq" id="WP_190763115.1">
    <property type="nucleotide sequence ID" value="NZ_JACXLD010000002.1"/>
</dbReference>
<evidence type="ECO:0000256" key="13">
    <source>
        <dbReference type="ARBA" id="ARBA00048427"/>
    </source>
</evidence>
<evidence type="ECO:0000256" key="2">
    <source>
        <dbReference type="ARBA" id="ARBA00004765"/>
    </source>
</evidence>
<evidence type="ECO:0000313" key="16">
    <source>
        <dbReference type="Proteomes" id="UP000610558"/>
    </source>
</evidence>
<dbReference type="PIRSF" id="PIRSF500064">
    <property type="entry name" value="GPAT"/>
    <property type="match status" value="1"/>
</dbReference>
<dbReference type="SMART" id="SM00563">
    <property type="entry name" value="PlsC"/>
    <property type="match status" value="1"/>
</dbReference>
<comment type="caution">
    <text evidence="15">The sequence shown here is derived from an EMBL/GenBank/DDBJ whole genome shotgun (WGS) entry which is preliminary data.</text>
</comment>
<reference evidence="15" key="1">
    <citation type="submission" date="2020-09" db="EMBL/GenBank/DDBJ databases">
        <authorList>
            <person name="Yoon J.-W."/>
        </authorList>
    </citation>
    <scope>NUCLEOTIDE SEQUENCE</scope>
    <source>
        <strain evidence="15">KMU-158</strain>
    </source>
</reference>
<dbReference type="CDD" id="cd07993">
    <property type="entry name" value="LPLAT_DHAPAT-like"/>
    <property type="match status" value="1"/>
</dbReference>
<comment type="catalytic activity">
    <reaction evidence="13">
        <text>sn-glycerol 3-phosphate + an acyl-CoA = a 1-acyl-sn-glycero-3-phosphate + CoA</text>
        <dbReference type="Rhea" id="RHEA:15325"/>
        <dbReference type="ChEBI" id="CHEBI:57287"/>
        <dbReference type="ChEBI" id="CHEBI:57597"/>
        <dbReference type="ChEBI" id="CHEBI:57970"/>
        <dbReference type="ChEBI" id="CHEBI:58342"/>
        <dbReference type="EC" id="2.3.1.15"/>
    </reaction>
</comment>
<dbReference type="GO" id="GO:0004366">
    <property type="term" value="F:glycerol-3-phosphate O-acyltransferase activity"/>
    <property type="evidence" value="ECO:0007669"/>
    <property type="project" value="UniProtKB-EC"/>
</dbReference>
<dbReference type="Pfam" id="PF01553">
    <property type="entry name" value="Acyltransferase"/>
    <property type="match status" value="1"/>
</dbReference>
<keyword evidence="7" id="KW-1003">Cell membrane</keyword>
<dbReference type="GO" id="GO:0005886">
    <property type="term" value="C:plasma membrane"/>
    <property type="evidence" value="ECO:0007669"/>
    <property type="project" value="UniProtKB-SubCell"/>
</dbReference>
<sequence>MSWLSRVWFALCRLMSALLIRGIEPKILQIDDGTIEDIADKPVCYVLREHSWTDRFVLERLLKKQGLPVLGGKPGVLPTVEQATCLYLPILQGRRGGERGRKAMEAYVQEAVETGLPIQVVPVSLFWGRDPGSETSIFRLLVGSSESAGAIRKLLIILAQRGNLVVHIAKPVSFEKLVAHTREPAQAATLLARTLSFYFTRRKTATLGPSLLSRQQITDAVIRRQPVQEVMAKLAAEPEANAAKIEKQARKMANEIAANFDSRLLRVLEMTLTWVFQKLFTGLKVYHNQRLRDLASHRQLVYMPSHRSHFDYLLISYALYKEGLVPPHIAAGVNLNFWPVGGLLRRGGAFYIRRSFAGQELYSAVFHSYLDVILGRGYSMEFYPEGGRSRTGRLLPPKKGMLKMTLESLVQQPARKVAIVPIYVCYDKLVEGATYAKELRGSTKQKESASGLLKARKIFKSSYGSPHVSFGEPILVDEALARIEPAWRRQFAEGNHGFLQKAIDQIAQQNMEHINAAAVVNPIGLVSTILLSSPQRAMAEDELLAQIDAFIQLLKLMPYSRDVSLPEGTSREILDFAARTAGLSRIDHSWGAIITATGKEAVMLTYYRNSIMHVLALPSLIARFFRHQQRVNEQALLDSCLPLYPFLRKELFLPELAQGETNRVQNQIDALVSLGLLVREGSDLLRPEVGTEAYSILIGLGRILRETFERYTMSSLVLAQKLGVGELPSSRSELEKYIIEMAQRLAILSGREAPEYFDKTLFRGFLDTLISENLLHITSAEGEDRIEVDDRLQSYAHNWVALLGPDVQQSMLQLLRRAPSPE</sequence>
<dbReference type="AlphaFoldDB" id="A0A927BZB4"/>
<keyword evidence="12 15" id="KW-0012">Acyltransferase</keyword>
<accession>A0A927BZB4</accession>
<name>A0A927BZB4_9GAMM</name>
<dbReference type="Pfam" id="PF19277">
    <property type="entry name" value="GPAT_C"/>
    <property type="match status" value="1"/>
</dbReference>
<dbReference type="InterPro" id="IPR045520">
    <property type="entry name" value="GPAT/DHAPAT_C"/>
</dbReference>
<keyword evidence="10" id="KW-0594">Phospholipid biosynthesis</keyword>
<dbReference type="InterPro" id="IPR041728">
    <property type="entry name" value="GPAT/DHAPAT_LPLAT"/>
</dbReference>
<dbReference type="NCBIfam" id="TIGR03703">
    <property type="entry name" value="plsB"/>
    <property type="match status" value="1"/>
</dbReference>
<dbReference type="GO" id="GO:0006631">
    <property type="term" value="P:fatty acid metabolic process"/>
    <property type="evidence" value="ECO:0007669"/>
    <property type="project" value="TreeGrafter"/>
</dbReference>
<dbReference type="NCBIfam" id="NF003441">
    <property type="entry name" value="PRK04974.1"/>
    <property type="match status" value="1"/>
</dbReference>
<evidence type="ECO:0000256" key="6">
    <source>
        <dbReference type="ARBA" id="ARBA00013432"/>
    </source>
</evidence>
<evidence type="ECO:0000256" key="12">
    <source>
        <dbReference type="ARBA" id="ARBA00023315"/>
    </source>
</evidence>
<dbReference type="SUPFAM" id="SSF69593">
    <property type="entry name" value="Glycerol-3-phosphate (1)-acyltransferase"/>
    <property type="match status" value="1"/>
</dbReference>
<feature type="domain" description="Phospholipid/glycerol acyltransferase" evidence="14">
    <location>
        <begin position="300"/>
        <end position="427"/>
    </location>
</feature>
<evidence type="ECO:0000256" key="5">
    <source>
        <dbReference type="ARBA" id="ARBA00013113"/>
    </source>
</evidence>
<evidence type="ECO:0000256" key="1">
    <source>
        <dbReference type="ARBA" id="ARBA00004413"/>
    </source>
</evidence>
<keyword evidence="9" id="KW-0472">Membrane</keyword>
<dbReference type="GO" id="GO:0008654">
    <property type="term" value="P:phospholipid biosynthetic process"/>
    <property type="evidence" value="ECO:0007669"/>
    <property type="project" value="UniProtKB-KW"/>
</dbReference>
<dbReference type="Proteomes" id="UP000610558">
    <property type="component" value="Unassembled WGS sequence"/>
</dbReference>
<comment type="pathway">
    <text evidence="2">Phospholipid metabolism; CDP-diacylglycerol biosynthesis; CDP-diacylglycerol from sn-glycerol 3-phosphate: step 1/3.</text>
</comment>
<evidence type="ECO:0000256" key="10">
    <source>
        <dbReference type="ARBA" id="ARBA00023209"/>
    </source>
</evidence>
<dbReference type="InterPro" id="IPR022284">
    <property type="entry name" value="GPAT/DHAPAT"/>
</dbReference>
<comment type="pathway">
    <text evidence="3">Lipid metabolism.</text>
</comment>
<keyword evidence="16" id="KW-1185">Reference proteome</keyword>
<evidence type="ECO:0000313" key="15">
    <source>
        <dbReference type="EMBL" id="MBD2858358.1"/>
    </source>
</evidence>
<dbReference type="EMBL" id="JACXLD010000002">
    <property type="protein sequence ID" value="MBD2858358.1"/>
    <property type="molecule type" value="Genomic_DNA"/>
</dbReference>
<keyword evidence="8 15" id="KW-0808">Transferase</keyword>
<keyword evidence="10" id="KW-0443">Lipid metabolism</keyword>
<comment type="similarity">
    <text evidence="4">Belongs to the GPAT/DAPAT family.</text>
</comment>
<evidence type="ECO:0000259" key="14">
    <source>
        <dbReference type="SMART" id="SM00563"/>
    </source>
</evidence>
<dbReference type="EC" id="2.3.1.15" evidence="5"/>
<organism evidence="15 16">
    <name type="scientific">Spongiibacter pelagi</name>
    <dbReference type="NCBI Taxonomy" id="2760804"/>
    <lineage>
        <taxon>Bacteria</taxon>
        <taxon>Pseudomonadati</taxon>
        <taxon>Pseudomonadota</taxon>
        <taxon>Gammaproteobacteria</taxon>
        <taxon>Cellvibrionales</taxon>
        <taxon>Spongiibacteraceae</taxon>
        <taxon>Spongiibacter</taxon>
    </lineage>
</organism>
<comment type="subcellular location">
    <subcellularLocation>
        <location evidence="1">Cell membrane</location>
        <topology evidence="1">Peripheral membrane protein</topology>
        <orientation evidence="1">Cytoplasmic side</orientation>
    </subcellularLocation>
</comment>
<dbReference type="InterPro" id="IPR002123">
    <property type="entry name" value="Plipid/glycerol_acylTrfase"/>
</dbReference>
<evidence type="ECO:0000256" key="9">
    <source>
        <dbReference type="ARBA" id="ARBA00023136"/>
    </source>
</evidence>
<gene>
    <name evidence="15" type="primary">plsB</name>
    <name evidence="15" type="ORF">IB286_04990</name>
</gene>
<protein>
    <recommendedName>
        <fullName evidence="6">Glycerol-3-phosphate acyltransferase</fullName>
        <ecNumber evidence="5">2.3.1.15</ecNumber>
    </recommendedName>
</protein>
<evidence type="ECO:0000256" key="3">
    <source>
        <dbReference type="ARBA" id="ARBA00005189"/>
    </source>
</evidence>
<evidence type="ECO:0000256" key="11">
    <source>
        <dbReference type="ARBA" id="ARBA00023264"/>
    </source>
</evidence>